<keyword evidence="2" id="KW-1185">Reference proteome</keyword>
<evidence type="ECO:0000313" key="2">
    <source>
        <dbReference type="Proteomes" id="UP001597083"/>
    </source>
</evidence>
<protein>
    <submittedName>
        <fullName evidence="1">Uncharacterized protein</fullName>
    </submittedName>
</protein>
<name>A0ABW3CNQ4_9ACTN</name>
<organism evidence="1 2">
    <name type="scientific">Actinomadura adrarensis</name>
    <dbReference type="NCBI Taxonomy" id="1819600"/>
    <lineage>
        <taxon>Bacteria</taxon>
        <taxon>Bacillati</taxon>
        <taxon>Actinomycetota</taxon>
        <taxon>Actinomycetes</taxon>
        <taxon>Streptosporangiales</taxon>
        <taxon>Thermomonosporaceae</taxon>
        <taxon>Actinomadura</taxon>
    </lineage>
</organism>
<accession>A0ABW3CNQ4</accession>
<evidence type="ECO:0000313" key="1">
    <source>
        <dbReference type="EMBL" id="MFD0855229.1"/>
    </source>
</evidence>
<feature type="non-terminal residue" evidence="1">
    <location>
        <position position="1"/>
    </location>
</feature>
<gene>
    <name evidence="1" type="ORF">ACFQ07_23520</name>
</gene>
<sequence>GWERATPGDGGSQPFTALPVDGGLYVIIALDPGISIGAIDGIPEQTLEQVWIHDRPVQYHYREDACHTFAELDPLTASEVLIQLTELADTALNRP</sequence>
<comment type="caution">
    <text evidence="1">The sequence shown here is derived from an EMBL/GenBank/DDBJ whole genome shotgun (WGS) entry which is preliminary data.</text>
</comment>
<dbReference type="EMBL" id="JBHTIR010003451">
    <property type="protein sequence ID" value="MFD0855229.1"/>
    <property type="molecule type" value="Genomic_DNA"/>
</dbReference>
<proteinExistence type="predicted"/>
<dbReference type="Proteomes" id="UP001597083">
    <property type="component" value="Unassembled WGS sequence"/>
</dbReference>
<reference evidence="2" key="1">
    <citation type="journal article" date="2019" name="Int. J. Syst. Evol. Microbiol.">
        <title>The Global Catalogue of Microorganisms (GCM) 10K type strain sequencing project: providing services to taxonomists for standard genome sequencing and annotation.</title>
        <authorList>
            <consortium name="The Broad Institute Genomics Platform"/>
            <consortium name="The Broad Institute Genome Sequencing Center for Infectious Disease"/>
            <person name="Wu L."/>
            <person name="Ma J."/>
        </authorList>
    </citation>
    <scope>NUCLEOTIDE SEQUENCE [LARGE SCALE GENOMIC DNA]</scope>
    <source>
        <strain evidence="2">JCM 31696</strain>
    </source>
</reference>